<reference evidence="2" key="1">
    <citation type="submission" date="2021-01" db="EMBL/GenBank/DDBJ databases">
        <title>Whole genome shotgun sequence of Actinoplanes nipponensis NBRC 14063.</title>
        <authorList>
            <person name="Komaki H."/>
            <person name="Tamura T."/>
        </authorList>
    </citation>
    <scope>NUCLEOTIDE SEQUENCE</scope>
    <source>
        <strain evidence="2">NBRC 14063</strain>
    </source>
</reference>
<dbReference type="Proteomes" id="UP000647172">
    <property type="component" value="Unassembled WGS sequence"/>
</dbReference>
<protein>
    <submittedName>
        <fullName evidence="2">Uncharacterized protein</fullName>
    </submittedName>
</protein>
<proteinExistence type="predicted"/>
<keyword evidence="3" id="KW-1185">Reference proteome</keyword>
<dbReference type="RefSeq" id="WP_203775592.1">
    <property type="nucleotide sequence ID" value="NZ_BAAAYJ010000071.1"/>
</dbReference>
<feature type="transmembrane region" description="Helical" evidence="1">
    <location>
        <begin position="122"/>
        <end position="138"/>
    </location>
</feature>
<evidence type="ECO:0000313" key="3">
    <source>
        <dbReference type="Proteomes" id="UP000647172"/>
    </source>
</evidence>
<gene>
    <name evidence="2" type="ORF">Ani05nite_70310</name>
</gene>
<dbReference type="EMBL" id="BOMQ01000085">
    <property type="protein sequence ID" value="GIE53497.1"/>
    <property type="molecule type" value="Genomic_DNA"/>
</dbReference>
<keyword evidence="1" id="KW-0812">Transmembrane</keyword>
<feature type="transmembrane region" description="Helical" evidence="1">
    <location>
        <begin position="50"/>
        <end position="71"/>
    </location>
</feature>
<evidence type="ECO:0000256" key="1">
    <source>
        <dbReference type="SAM" id="Phobius"/>
    </source>
</evidence>
<dbReference type="AlphaFoldDB" id="A0A919MQT5"/>
<feature type="transmembrane region" description="Helical" evidence="1">
    <location>
        <begin position="21"/>
        <end position="44"/>
    </location>
</feature>
<sequence length="157" mass="16437">MSDRVHVPDPALMRRAGRRMTVALVILLILTTVLTVGGISLLVAGELAGLPLAVGGAVLEVAAVVLVVTTLRIRRTLNAQTVARSALLTASRTAGRVRLVVLVTLLALVAYGVARLLAGDRWSLVTAGIIGIGLFLLARGSKAMRVAQDQALNTRET</sequence>
<comment type="caution">
    <text evidence="2">The sequence shown here is derived from an EMBL/GenBank/DDBJ whole genome shotgun (WGS) entry which is preliminary data.</text>
</comment>
<keyword evidence="1" id="KW-1133">Transmembrane helix</keyword>
<name>A0A919MQT5_9ACTN</name>
<accession>A0A919MQT5</accession>
<organism evidence="2 3">
    <name type="scientific">Actinoplanes nipponensis</name>
    <dbReference type="NCBI Taxonomy" id="135950"/>
    <lineage>
        <taxon>Bacteria</taxon>
        <taxon>Bacillati</taxon>
        <taxon>Actinomycetota</taxon>
        <taxon>Actinomycetes</taxon>
        <taxon>Micromonosporales</taxon>
        <taxon>Micromonosporaceae</taxon>
        <taxon>Actinoplanes</taxon>
    </lineage>
</organism>
<feature type="transmembrane region" description="Helical" evidence="1">
    <location>
        <begin position="97"/>
        <end position="116"/>
    </location>
</feature>
<evidence type="ECO:0000313" key="2">
    <source>
        <dbReference type="EMBL" id="GIE53497.1"/>
    </source>
</evidence>
<keyword evidence="1" id="KW-0472">Membrane</keyword>